<keyword evidence="4" id="KW-1185">Reference proteome</keyword>
<dbReference type="InterPro" id="IPR013517">
    <property type="entry name" value="FG-GAP"/>
</dbReference>
<dbReference type="EMBL" id="CAJNOM010000923">
    <property type="protein sequence ID" value="CAF1578658.1"/>
    <property type="molecule type" value="Genomic_DNA"/>
</dbReference>
<evidence type="ECO:0000313" key="2">
    <source>
        <dbReference type="EMBL" id="CAF1308121.1"/>
    </source>
</evidence>
<dbReference type="Proteomes" id="UP000663832">
    <property type="component" value="Unassembled WGS sequence"/>
</dbReference>
<gene>
    <name evidence="2" type="ORF">BJG266_LOCUS32658</name>
    <name evidence="3" type="ORF">QVE165_LOCUS49738</name>
</gene>
<name>A0A815ECA6_9BILA</name>
<dbReference type="SUPFAM" id="SSF69318">
    <property type="entry name" value="Integrin alpha N-terminal domain"/>
    <property type="match status" value="1"/>
</dbReference>
<dbReference type="PANTHER" id="PTHR44103:SF1">
    <property type="entry name" value="PROPROTEIN CONVERTASE P"/>
    <property type="match status" value="1"/>
</dbReference>
<dbReference type="OrthoDB" id="10022113at2759"/>
<dbReference type="AlphaFoldDB" id="A0A815ECA6"/>
<reference evidence="2" key="1">
    <citation type="submission" date="2021-02" db="EMBL/GenBank/DDBJ databases">
        <authorList>
            <person name="Nowell W R."/>
        </authorList>
    </citation>
    <scope>NUCLEOTIDE SEQUENCE</scope>
</reference>
<dbReference type="Gene3D" id="2.30.30.100">
    <property type="match status" value="2"/>
</dbReference>
<comment type="caution">
    <text evidence="2">The sequence shown here is derived from an EMBL/GenBank/DDBJ whole genome shotgun (WGS) entry which is preliminary data.</text>
</comment>
<dbReference type="PANTHER" id="PTHR44103">
    <property type="entry name" value="PROPROTEIN CONVERTASE P"/>
    <property type="match status" value="1"/>
</dbReference>
<keyword evidence="1" id="KW-0732">Signal</keyword>
<dbReference type="InterPro" id="IPR028994">
    <property type="entry name" value="Integrin_alpha_N"/>
</dbReference>
<evidence type="ECO:0000313" key="5">
    <source>
        <dbReference type="Proteomes" id="UP000663877"/>
    </source>
</evidence>
<evidence type="ECO:0000313" key="4">
    <source>
        <dbReference type="Proteomes" id="UP000663832"/>
    </source>
</evidence>
<proteinExistence type="predicted"/>
<evidence type="ECO:0000256" key="1">
    <source>
        <dbReference type="ARBA" id="ARBA00022729"/>
    </source>
</evidence>
<dbReference type="Gene3D" id="2.130.10.130">
    <property type="entry name" value="Integrin alpha, N-terminal"/>
    <property type="match status" value="2"/>
</dbReference>
<evidence type="ECO:0000313" key="3">
    <source>
        <dbReference type="EMBL" id="CAF1578658.1"/>
    </source>
</evidence>
<accession>A0A815ECA6</accession>
<dbReference type="Pfam" id="PF13517">
    <property type="entry name" value="FG-GAP_3"/>
    <property type="match status" value="3"/>
</dbReference>
<dbReference type="Proteomes" id="UP000663877">
    <property type="component" value="Unassembled WGS sequence"/>
</dbReference>
<dbReference type="EMBL" id="CAJNOI010000563">
    <property type="protein sequence ID" value="CAF1308121.1"/>
    <property type="molecule type" value="Genomic_DNA"/>
</dbReference>
<sequence length="429" mass="47096">MSSISMEQCQVEFETPKKYSTGSYSLPVFVSLIDINDDNRSDIIVANQNANKIGIFFNVQGNYFSEQVTHSSGYPGHESGPQYISVADVNDDDKPDIIVANKGDNSVGVLFNYGSGLFDTEAYETGTETYPSGVAVVDVNNDKKPDIIVTNQHGNTIGVFLNSGHGKFPSQHLYRVPHSFGVTYPQVVDVNGDTHPDIIVANPGGACVGIFFNFGNGTFVSWTTFSTGFDSQPNSVFVADVNDDNKPDLIVGNFKASNVGVLLNAGNGKFLNQTIYSTGLNSQPRSVFVVDINCDNKPDIIVANSNEENIGIFLNFGNGIFQPQRTYATGVLTKPCKGKFDFGPNQLASNIWYKPKGQLINGHYENSYSNFSLWSNLLLYLQNNNGSISIQASEIGYMKNEALMNFRKNNISVIVVYYLHLLNVMMVLY</sequence>
<protein>
    <submittedName>
        <fullName evidence="2">Uncharacterized protein</fullName>
    </submittedName>
</protein>
<organism evidence="2 5">
    <name type="scientific">Adineta steineri</name>
    <dbReference type="NCBI Taxonomy" id="433720"/>
    <lineage>
        <taxon>Eukaryota</taxon>
        <taxon>Metazoa</taxon>
        <taxon>Spiralia</taxon>
        <taxon>Gnathifera</taxon>
        <taxon>Rotifera</taxon>
        <taxon>Eurotatoria</taxon>
        <taxon>Bdelloidea</taxon>
        <taxon>Adinetida</taxon>
        <taxon>Adinetidae</taxon>
        <taxon>Adineta</taxon>
    </lineage>
</organism>